<gene>
    <name evidence="11" type="ORF">IPV69_20000</name>
</gene>
<dbReference type="InterPro" id="IPR003838">
    <property type="entry name" value="ABC3_permease_C"/>
</dbReference>
<keyword evidence="3 8" id="KW-0812">Transmembrane</keyword>
<evidence type="ECO:0000256" key="4">
    <source>
        <dbReference type="ARBA" id="ARBA00022989"/>
    </source>
</evidence>
<feature type="domain" description="MacB-like periplasmic core" evidence="10">
    <location>
        <begin position="21"/>
        <end position="219"/>
    </location>
</feature>
<dbReference type="InterPro" id="IPR050250">
    <property type="entry name" value="Macrolide_Exporter_MacB"/>
</dbReference>
<feature type="compositionally biased region" description="Low complexity" evidence="7">
    <location>
        <begin position="225"/>
        <end position="238"/>
    </location>
</feature>
<feature type="transmembrane region" description="Helical" evidence="8">
    <location>
        <begin position="420"/>
        <end position="440"/>
    </location>
</feature>
<evidence type="ECO:0000256" key="8">
    <source>
        <dbReference type="SAM" id="Phobius"/>
    </source>
</evidence>
<accession>A0A7M2WSJ7</accession>
<feature type="transmembrane region" description="Helical" evidence="8">
    <location>
        <begin position="378"/>
        <end position="400"/>
    </location>
</feature>
<dbReference type="GO" id="GO:0022857">
    <property type="term" value="F:transmembrane transporter activity"/>
    <property type="evidence" value="ECO:0007669"/>
    <property type="project" value="TreeGrafter"/>
</dbReference>
<evidence type="ECO:0000313" key="11">
    <source>
        <dbReference type="EMBL" id="QOV88505.1"/>
    </source>
</evidence>
<comment type="subcellular location">
    <subcellularLocation>
        <location evidence="1">Cell membrane</location>
        <topology evidence="1">Multi-pass membrane protein</topology>
    </subcellularLocation>
</comment>
<reference evidence="11 12" key="1">
    <citation type="submission" date="2020-10" db="EMBL/GenBank/DDBJ databases">
        <title>Wide distribution of Phycisphaera-like planctomycetes from WD2101 soil group in peatlands and genome analysis of the first cultivated representative.</title>
        <authorList>
            <person name="Dedysh S.N."/>
            <person name="Beletsky A.V."/>
            <person name="Ivanova A."/>
            <person name="Kulichevskaya I.S."/>
            <person name="Suzina N.E."/>
            <person name="Philippov D.A."/>
            <person name="Rakitin A.L."/>
            <person name="Mardanov A.V."/>
            <person name="Ravin N.V."/>
        </authorList>
    </citation>
    <scope>NUCLEOTIDE SEQUENCE [LARGE SCALE GENOMIC DNA]</scope>
    <source>
        <strain evidence="11 12">M1803</strain>
    </source>
</reference>
<feature type="region of interest" description="Disordered" evidence="7">
    <location>
        <begin position="217"/>
        <end position="242"/>
    </location>
</feature>
<organism evidence="11 12">
    <name type="scientific">Humisphaera borealis</name>
    <dbReference type="NCBI Taxonomy" id="2807512"/>
    <lineage>
        <taxon>Bacteria</taxon>
        <taxon>Pseudomonadati</taxon>
        <taxon>Planctomycetota</taxon>
        <taxon>Phycisphaerae</taxon>
        <taxon>Tepidisphaerales</taxon>
        <taxon>Tepidisphaeraceae</taxon>
        <taxon>Humisphaera</taxon>
    </lineage>
</organism>
<evidence type="ECO:0000256" key="6">
    <source>
        <dbReference type="ARBA" id="ARBA00038076"/>
    </source>
</evidence>
<dbReference type="KEGG" id="hbs:IPV69_20000"/>
<evidence type="ECO:0000256" key="1">
    <source>
        <dbReference type="ARBA" id="ARBA00004651"/>
    </source>
</evidence>
<evidence type="ECO:0000256" key="2">
    <source>
        <dbReference type="ARBA" id="ARBA00022475"/>
    </source>
</evidence>
<feature type="domain" description="ABC3 transporter permease C-terminal" evidence="9">
    <location>
        <begin position="337"/>
        <end position="450"/>
    </location>
</feature>
<dbReference type="Pfam" id="PF02687">
    <property type="entry name" value="FtsX"/>
    <property type="match status" value="1"/>
</dbReference>
<proteinExistence type="inferred from homology"/>
<dbReference type="RefSeq" id="WP_206291491.1">
    <property type="nucleotide sequence ID" value="NZ_CP063458.1"/>
</dbReference>
<evidence type="ECO:0000259" key="9">
    <source>
        <dbReference type="Pfam" id="PF02687"/>
    </source>
</evidence>
<name>A0A7M2WSJ7_9BACT</name>
<dbReference type="PANTHER" id="PTHR30572:SF4">
    <property type="entry name" value="ABC TRANSPORTER PERMEASE YTRF"/>
    <property type="match status" value="1"/>
</dbReference>
<dbReference type="Pfam" id="PF12704">
    <property type="entry name" value="MacB_PCD"/>
    <property type="match status" value="1"/>
</dbReference>
<feature type="transmembrane region" description="Helical" evidence="8">
    <location>
        <begin position="334"/>
        <end position="358"/>
    </location>
</feature>
<evidence type="ECO:0000259" key="10">
    <source>
        <dbReference type="Pfam" id="PF12704"/>
    </source>
</evidence>
<dbReference type="GO" id="GO:0005886">
    <property type="term" value="C:plasma membrane"/>
    <property type="evidence" value="ECO:0007669"/>
    <property type="project" value="UniProtKB-SubCell"/>
</dbReference>
<evidence type="ECO:0000256" key="3">
    <source>
        <dbReference type="ARBA" id="ARBA00022692"/>
    </source>
</evidence>
<protein>
    <submittedName>
        <fullName evidence="11">ABC transporter permease</fullName>
    </submittedName>
</protein>
<dbReference type="Proteomes" id="UP000593765">
    <property type="component" value="Chromosome"/>
</dbReference>
<dbReference type="AlphaFoldDB" id="A0A7M2WSJ7"/>
<feature type="transmembrane region" description="Helical" evidence="8">
    <location>
        <begin position="21"/>
        <end position="39"/>
    </location>
</feature>
<evidence type="ECO:0000256" key="5">
    <source>
        <dbReference type="ARBA" id="ARBA00023136"/>
    </source>
</evidence>
<keyword evidence="5 8" id="KW-0472">Membrane</keyword>
<dbReference type="EMBL" id="CP063458">
    <property type="protein sequence ID" value="QOV88505.1"/>
    <property type="molecule type" value="Genomic_DNA"/>
</dbReference>
<keyword evidence="2" id="KW-1003">Cell membrane</keyword>
<evidence type="ECO:0000256" key="7">
    <source>
        <dbReference type="SAM" id="MobiDB-lite"/>
    </source>
</evidence>
<keyword evidence="12" id="KW-1185">Reference proteome</keyword>
<sequence length="457" mass="48585">MRVTRTIRTAVRALRRNIMRSILTTLGIIIGIAAVIAMMEIGNGVSAQIQKSITSLGANNLMIWPGSSFGGGVSYSSGRITLTNQDCDAIMERCPAVLDAAPIVNASGQLISGNSNYQVESIMGTTPAYLAIRELQIEEGEPFTDRDVVAGSPVCLVGKTVVRELFRGQNPVGREIRLQNVNLKVVGVLAPKGANMFGRDQDDVLLAPWTTIKYRISTGSGGSGSSSSAGDSSGTSSAVNSLNNRYPSGKVEIYPEKSANQLANTPMPVKFANVSQITCRAVSAGQTQAAVEQITEVLRERHRIRTGEPDDFRVRDMTELGNTLSSSSSLMTNLLLIVAAISLVVGGVGIMNIMLVSVTERTREIGLRMAVGARSRDILVQFLIEAILLCLAGGAVGILLGRLTSIVVRSVLNWATAVSVPAIVVSVAVSAFVGVAFGFYPAWKASRLDPIDALRYE</sequence>
<keyword evidence="4 8" id="KW-1133">Transmembrane helix</keyword>
<comment type="similarity">
    <text evidence="6">Belongs to the ABC-4 integral membrane protein family.</text>
</comment>
<dbReference type="PANTHER" id="PTHR30572">
    <property type="entry name" value="MEMBRANE COMPONENT OF TRANSPORTER-RELATED"/>
    <property type="match status" value="1"/>
</dbReference>
<evidence type="ECO:0000313" key="12">
    <source>
        <dbReference type="Proteomes" id="UP000593765"/>
    </source>
</evidence>
<dbReference type="InterPro" id="IPR025857">
    <property type="entry name" value="MacB_PCD"/>
</dbReference>